<comment type="caution">
    <text evidence="1">The sequence shown here is derived from an EMBL/GenBank/DDBJ whole genome shotgun (WGS) entry which is preliminary data.</text>
</comment>
<accession>A0A8J5RRE2</accession>
<reference evidence="1" key="2">
    <citation type="submission" date="2021-02" db="EMBL/GenBank/DDBJ databases">
        <authorList>
            <person name="Kimball J.A."/>
            <person name="Haas M.W."/>
            <person name="Macchietto M."/>
            <person name="Kono T."/>
            <person name="Duquette J."/>
            <person name="Shao M."/>
        </authorList>
    </citation>
    <scope>NUCLEOTIDE SEQUENCE</scope>
    <source>
        <tissue evidence="1">Fresh leaf tissue</tissue>
    </source>
</reference>
<organism evidence="1 2">
    <name type="scientific">Zizania palustris</name>
    <name type="common">Northern wild rice</name>
    <dbReference type="NCBI Taxonomy" id="103762"/>
    <lineage>
        <taxon>Eukaryota</taxon>
        <taxon>Viridiplantae</taxon>
        <taxon>Streptophyta</taxon>
        <taxon>Embryophyta</taxon>
        <taxon>Tracheophyta</taxon>
        <taxon>Spermatophyta</taxon>
        <taxon>Magnoliopsida</taxon>
        <taxon>Liliopsida</taxon>
        <taxon>Poales</taxon>
        <taxon>Poaceae</taxon>
        <taxon>BOP clade</taxon>
        <taxon>Oryzoideae</taxon>
        <taxon>Oryzeae</taxon>
        <taxon>Zizaniinae</taxon>
        <taxon>Zizania</taxon>
    </lineage>
</organism>
<dbReference type="Proteomes" id="UP000729402">
    <property type="component" value="Unassembled WGS sequence"/>
</dbReference>
<dbReference type="PANTHER" id="PTHR47926">
    <property type="entry name" value="PENTATRICOPEPTIDE REPEAT-CONTAINING PROTEIN"/>
    <property type="match status" value="1"/>
</dbReference>
<evidence type="ECO:0000313" key="1">
    <source>
        <dbReference type="EMBL" id="KAG8051704.1"/>
    </source>
</evidence>
<dbReference type="InterPro" id="IPR046960">
    <property type="entry name" value="PPR_At4g14850-like_plant"/>
</dbReference>
<keyword evidence="2" id="KW-1185">Reference proteome</keyword>
<protein>
    <recommendedName>
        <fullName evidence="3">Pentatricopeptide repeat-containing protein</fullName>
    </recommendedName>
</protein>
<gene>
    <name evidence="1" type="ORF">GUJ93_ZPchr0001g29795</name>
</gene>
<name>A0A8J5RRE2_ZIZPA</name>
<evidence type="ECO:0000313" key="2">
    <source>
        <dbReference type="Proteomes" id="UP000729402"/>
    </source>
</evidence>
<dbReference type="EMBL" id="JAAALK010000288">
    <property type="protein sequence ID" value="KAG8051704.1"/>
    <property type="molecule type" value="Genomic_DNA"/>
</dbReference>
<evidence type="ECO:0008006" key="3">
    <source>
        <dbReference type="Google" id="ProtNLM"/>
    </source>
</evidence>
<proteinExistence type="predicted"/>
<dbReference type="GO" id="GO:0009451">
    <property type="term" value="P:RNA modification"/>
    <property type="evidence" value="ECO:0007669"/>
    <property type="project" value="InterPro"/>
</dbReference>
<dbReference type="AlphaFoldDB" id="A0A8J5RRE2"/>
<reference evidence="1" key="1">
    <citation type="journal article" date="2021" name="bioRxiv">
        <title>Whole Genome Assembly and Annotation of Northern Wild Rice, Zizania palustris L., Supports a Whole Genome Duplication in the Zizania Genus.</title>
        <authorList>
            <person name="Haas M."/>
            <person name="Kono T."/>
            <person name="Macchietto M."/>
            <person name="Millas R."/>
            <person name="McGilp L."/>
            <person name="Shao M."/>
            <person name="Duquette J."/>
            <person name="Hirsch C.N."/>
            <person name="Kimball J."/>
        </authorList>
    </citation>
    <scope>NUCLEOTIDE SEQUENCE</scope>
    <source>
        <tissue evidence="1">Fresh leaf tissue</tissue>
    </source>
</reference>
<dbReference type="GO" id="GO:0003723">
    <property type="term" value="F:RNA binding"/>
    <property type="evidence" value="ECO:0007669"/>
    <property type="project" value="InterPro"/>
</dbReference>
<sequence length="105" mass="11930">MIHGFADTSLTADDLAVYRAMLMGSARPDRFTFPIIVKCCVRLQSLGEGHAAHATVIKLVLEHDVYTGNSLVAFYAKLDLVENTERVFDKMPVWQNSDKWYQSHR</sequence>
<dbReference type="OrthoDB" id="9990610at2759"/>